<organism evidence="2 3">
    <name type="scientific">Lactobacillus helveticus</name>
    <name type="common">Lactobacillus suntoryeus</name>
    <dbReference type="NCBI Taxonomy" id="1587"/>
    <lineage>
        <taxon>Bacteria</taxon>
        <taxon>Bacillati</taxon>
        <taxon>Bacillota</taxon>
        <taxon>Bacilli</taxon>
        <taxon>Lactobacillales</taxon>
        <taxon>Lactobacillaceae</taxon>
        <taxon>Lactobacillus</taxon>
    </lineage>
</organism>
<reference evidence="2 3" key="1">
    <citation type="submission" date="2019-10" db="EMBL/GenBank/DDBJ databases">
        <title>Draft genome sequences of Lactobacillus strains.</title>
        <authorList>
            <person name="Cho G.-S."/>
            <person name="Fagbemigun O."/>
            <person name="Brinks E."/>
            <person name="Franz C.M.A.P."/>
        </authorList>
    </citation>
    <scope>NUCLEOTIDE SEQUENCE [LARGE SCALE GENOMIC DNA]</scope>
    <source>
        <strain evidence="2 3">313</strain>
    </source>
</reference>
<sequence>MPAVFDNSDNGEKEYYSVEFPDLDGVFSEGHGLAESMMNASEALGLALYNVPDNKLPHPTSIKKIQEICRTNYPNAKVYPVAVDLDKTAEEVVPVMVKKNTRIPGKLAKQAEKAGINFSKTLTEALEEKLVHN</sequence>
<gene>
    <name evidence="2" type="ORF">GDZ32_08430</name>
</gene>
<dbReference type="Pfam" id="PF15919">
    <property type="entry name" value="HicB_lk_antitox"/>
    <property type="match status" value="1"/>
</dbReference>
<feature type="domain" description="HicB-like antitoxin of toxin-antitoxin system" evidence="1">
    <location>
        <begin position="11"/>
        <end position="123"/>
    </location>
</feature>
<dbReference type="InterPro" id="IPR035069">
    <property type="entry name" value="TTHA1013/TTHA0281-like"/>
</dbReference>
<dbReference type="SUPFAM" id="SSF143100">
    <property type="entry name" value="TTHA1013/TTHA0281-like"/>
    <property type="match status" value="1"/>
</dbReference>
<comment type="caution">
    <text evidence="2">The sequence shown here is derived from an EMBL/GenBank/DDBJ whole genome shotgun (WGS) entry which is preliminary data.</text>
</comment>
<accession>A0A6A7K2U8</accession>
<protein>
    <submittedName>
        <fullName evidence="2">HicB family protein</fullName>
    </submittedName>
</protein>
<proteinExistence type="predicted"/>
<dbReference type="InterPro" id="IPR031807">
    <property type="entry name" value="HicB-like"/>
</dbReference>
<name>A0A6A7K2U8_LACHE</name>
<dbReference type="EMBL" id="WHOE01000099">
    <property type="protein sequence ID" value="MPW14873.1"/>
    <property type="molecule type" value="Genomic_DNA"/>
</dbReference>
<dbReference type="AlphaFoldDB" id="A0A6A7K2U8"/>
<dbReference type="Proteomes" id="UP000430466">
    <property type="component" value="Unassembled WGS sequence"/>
</dbReference>
<evidence type="ECO:0000313" key="3">
    <source>
        <dbReference type="Proteomes" id="UP000430466"/>
    </source>
</evidence>
<evidence type="ECO:0000259" key="1">
    <source>
        <dbReference type="Pfam" id="PF15919"/>
    </source>
</evidence>
<dbReference type="Gene3D" id="3.30.160.250">
    <property type="match status" value="1"/>
</dbReference>
<evidence type="ECO:0000313" key="2">
    <source>
        <dbReference type="EMBL" id="MPW14873.1"/>
    </source>
</evidence>
<dbReference type="RefSeq" id="WP_321572834.1">
    <property type="nucleotide sequence ID" value="NZ_WHOE01000099.1"/>
</dbReference>